<reference evidence="7 8" key="1">
    <citation type="journal article" date="2014" name="Appl. Environ. Microbiol.">
        <title>Genomic features of a bumble bee symbiont reflect its host environment.</title>
        <authorList>
            <person name="Martinson V.G."/>
            <person name="Magoc T."/>
            <person name="Koch H."/>
            <person name="Salzberg S.L."/>
            <person name="Moran N.A."/>
        </authorList>
    </citation>
    <scope>NUCLEOTIDE SEQUENCE [LARGE SCALE GENOMIC DNA]</scope>
    <source>
        <strain evidence="7 8">Bimp</strain>
    </source>
</reference>
<name>A0AB94IDU7_9GAMM</name>
<proteinExistence type="predicted"/>
<dbReference type="FunFam" id="3.30.930.10:FF:000017">
    <property type="entry name" value="Elongation factor P--(R)-beta-lysine ligase"/>
    <property type="match status" value="1"/>
</dbReference>
<dbReference type="PANTHER" id="PTHR42918">
    <property type="entry name" value="LYSYL-TRNA SYNTHETASE"/>
    <property type="match status" value="1"/>
</dbReference>
<dbReference type="NCBIfam" id="TIGR00462">
    <property type="entry name" value="genX"/>
    <property type="match status" value="1"/>
</dbReference>
<dbReference type="PANTHER" id="PTHR42918:SF6">
    <property type="entry name" value="ELONGATION FACTOR P--(R)-BETA-LYSINE LIGASE"/>
    <property type="match status" value="1"/>
</dbReference>
<dbReference type="GO" id="GO:0005829">
    <property type="term" value="C:cytosol"/>
    <property type="evidence" value="ECO:0007669"/>
    <property type="project" value="TreeGrafter"/>
</dbReference>
<evidence type="ECO:0000259" key="6">
    <source>
        <dbReference type="PROSITE" id="PS50862"/>
    </source>
</evidence>
<dbReference type="GO" id="GO:0005524">
    <property type="term" value="F:ATP binding"/>
    <property type="evidence" value="ECO:0007669"/>
    <property type="project" value="UniProtKB-KW"/>
</dbReference>
<evidence type="ECO:0000256" key="1">
    <source>
        <dbReference type="ARBA" id="ARBA00011738"/>
    </source>
</evidence>
<comment type="subunit">
    <text evidence="1">Homodimer.</text>
</comment>
<evidence type="ECO:0000256" key="3">
    <source>
        <dbReference type="ARBA" id="ARBA00022741"/>
    </source>
</evidence>
<keyword evidence="4" id="KW-0067">ATP-binding</keyword>
<dbReference type="InterPro" id="IPR045864">
    <property type="entry name" value="aa-tRNA-synth_II/BPL/LPL"/>
</dbReference>
<sequence length="327" mass="37186">MTNTENWQSNAPITNLLKRTKIINQIRQFFADRGILEVETPILSHAAVTDVHLNSFHTDYYAPGDSAHQQGQTLSLITSPEYHMKRLLAIGSGPIYQITKCFRNEEAGRYHNPEFTMLEWYRIQFDMIQMMNEVDDLLQIILDTEPAEQISYQKAFQRHLNIDPLTADRDTLCKAVDTLNLGFNTDTADHDTLLQFLFTFGVEPHIGLDRPTAIYYFPASQAALAEICGEDHRVAKRFEFYYKGVELANGFKELTNAEEQYARFESDNQIRKSKQLPPQVIDTLFLDALKAGLPDCAGVALGLDRLIMLALNAESLSEVISFTVERA</sequence>
<dbReference type="PROSITE" id="PS50862">
    <property type="entry name" value="AA_TRNA_LIGASE_II"/>
    <property type="match status" value="1"/>
</dbReference>
<dbReference type="GO" id="GO:0006430">
    <property type="term" value="P:lysyl-tRNA aminoacylation"/>
    <property type="evidence" value="ECO:0007669"/>
    <property type="project" value="InterPro"/>
</dbReference>
<dbReference type="Pfam" id="PF00152">
    <property type="entry name" value="tRNA-synt_2"/>
    <property type="match status" value="1"/>
</dbReference>
<dbReference type="EMBL" id="AWGA01000024">
    <property type="protein sequence ID" value="TEA27639.1"/>
    <property type="molecule type" value="Genomic_DNA"/>
</dbReference>
<gene>
    <name evidence="7" type="primary">epmA</name>
    <name evidence="7" type="ORF">O970_02510</name>
</gene>
<dbReference type="EC" id="6.3.1.-" evidence="7"/>
<dbReference type="InterPro" id="IPR004364">
    <property type="entry name" value="Aa-tRNA-synt_II"/>
</dbReference>
<keyword evidence="3" id="KW-0547">Nucleotide-binding</keyword>
<keyword evidence="7" id="KW-0251">Elongation factor</keyword>
<dbReference type="AlphaFoldDB" id="A0AB94IDU7"/>
<keyword evidence="2 7" id="KW-0436">Ligase</keyword>
<feature type="domain" description="Aminoacyl-transfer RNA synthetases class-II family profile" evidence="6">
    <location>
        <begin position="19"/>
        <end position="327"/>
    </location>
</feature>
<dbReference type="Proteomes" id="UP000506160">
    <property type="component" value="Unassembled WGS sequence"/>
</dbReference>
<dbReference type="GO" id="GO:0004824">
    <property type="term" value="F:lysine-tRNA ligase activity"/>
    <property type="evidence" value="ECO:0007669"/>
    <property type="project" value="InterPro"/>
</dbReference>
<keyword evidence="7" id="KW-0648">Protein biosynthesis</keyword>
<dbReference type="InterPro" id="IPR004525">
    <property type="entry name" value="EpmA"/>
</dbReference>
<accession>A0AB94IDU7</accession>
<organism evidence="7 8">
    <name type="scientific">Candidatus Schmidhempelia bombi str. Bimp</name>
    <dbReference type="NCBI Taxonomy" id="1387197"/>
    <lineage>
        <taxon>Bacteria</taxon>
        <taxon>Pseudomonadati</taxon>
        <taxon>Pseudomonadota</taxon>
        <taxon>Gammaproteobacteria</taxon>
        <taxon>Orbales</taxon>
        <taxon>Orbaceae</taxon>
        <taxon>Candidatus Schmidhempelia</taxon>
    </lineage>
</organism>
<dbReference type="NCBIfam" id="NF006828">
    <property type="entry name" value="PRK09350.1"/>
    <property type="match status" value="1"/>
</dbReference>
<evidence type="ECO:0000256" key="4">
    <source>
        <dbReference type="ARBA" id="ARBA00022840"/>
    </source>
</evidence>
<dbReference type="GO" id="GO:0000049">
    <property type="term" value="F:tRNA binding"/>
    <property type="evidence" value="ECO:0007669"/>
    <property type="project" value="TreeGrafter"/>
</dbReference>
<comment type="caution">
    <text evidence="7">The sequence shown here is derived from an EMBL/GenBank/DDBJ whole genome shotgun (WGS) entry which is preliminary data.</text>
</comment>
<evidence type="ECO:0000313" key="7">
    <source>
        <dbReference type="EMBL" id="TEA27639.1"/>
    </source>
</evidence>
<dbReference type="RefSeq" id="WP_024495608.1">
    <property type="nucleotide sequence ID" value="NZ_AWGA01000024.1"/>
</dbReference>
<comment type="catalytic activity">
    <reaction evidence="5">
        <text>D-beta-lysine + L-lysyl-[protein] + ATP = N(6)-((3R)-3,6-diaminohexanoyl)-L-lysyl-[protein] + AMP + diphosphate + H(+)</text>
        <dbReference type="Rhea" id="RHEA:83435"/>
        <dbReference type="Rhea" id="RHEA-COMP:9752"/>
        <dbReference type="Rhea" id="RHEA-COMP:20131"/>
        <dbReference type="ChEBI" id="CHEBI:15378"/>
        <dbReference type="ChEBI" id="CHEBI:29969"/>
        <dbReference type="ChEBI" id="CHEBI:30616"/>
        <dbReference type="ChEBI" id="CHEBI:33019"/>
        <dbReference type="ChEBI" id="CHEBI:84138"/>
        <dbReference type="ChEBI" id="CHEBI:156053"/>
        <dbReference type="ChEBI" id="CHEBI:456215"/>
    </reaction>
    <physiologicalReaction direction="left-to-right" evidence="5">
        <dbReference type="Rhea" id="RHEA:83436"/>
    </physiologicalReaction>
</comment>
<dbReference type="Gene3D" id="3.30.930.10">
    <property type="entry name" value="Bira Bifunctional Protein, Domain 2"/>
    <property type="match status" value="1"/>
</dbReference>
<evidence type="ECO:0000256" key="5">
    <source>
        <dbReference type="ARBA" id="ARBA00052794"/>
    </source>
</evidence>
<keyword evidence="8" id="KW-1185">Reference proteome</keyword>
<dbReference type="InterPro" id="IPR006195">
    <property type="entry name" value="aa-tRNA-synth_II"/>
</dbReference>
<dbReference type="SUPFAM" id="SSF55681">
    <property type="entry name" value="Class II aaRS and biotin synthetases"/>
    <property type="match status" value="1"/>
</dbReference>
<protein>
    <submittedName>
        <fullName evidence="7">Elongation factor P--(R)-beta-lysine ligase</fullName>
        <ecNumber evidence="7">6.3.1.-</ecNumber>
    </submittedName>
</protein>
<dbReference type="GO" id="GO:0003746">
    <property type="term" value="F:translation elongation factor activity"/>
    <property type="evidence" value="ECO:0007669"/>
    <property type="project" value="UniProtKB-KW"/>
</dbReference>
<evidence type="ECO:0000313" key="8">
    <source>
        <dbReference type="Proteomes" id="UP000506160"/>
    </source>
</evidence>
<evidence type="ECO:0000256" key="2">
    <source>
        <dbReference type="ARBA" id="ARBA00022598"/>
    </source>
</evidence>